<protein>
    <submittedName>
        <fullName evidence="1">Alpha/beta hydrolase</fullName>
    </submittedName>
</protein>
<dbReference type="EMBL" id="RJVP01000001">
    <property type="protein sequence ID" value="ROH88198.1"/>
    <property type="molecule type" value="Genomic_DNA"/>
</dbReference>
<proteinExistence type="predicted"/>
<keyword evidence="2" id="KW-1185">Reference proteome</keyword>
<dbReference type="Gene3D" id="3.40.50.1820">
    <property type="entry name" value="alpha/beta hydrolase"/>
    <property type="match status" value="1"/>
</dbReference>
<dbReference type="AlphaFoldDB" id="A0A3N0V739"/>
<evidence type="ECO:0000313" key="2">
    <source>
        <dbReference type="Proteomes" id="UP000275137"/>
    </source>
</evidence>
<reference evidence="1 2" key="1">
    <citation type="submission" date="2018-10" db="EMBL/GenBank/DDBJ databases">
        <authorList>
            <person name="Chen W.-M."/>
        </authorList>
    </citation>
    <scope>NUCLEOTIDE SEQUENCE [LARGE SCALE GENOMIC DNA]</scope>
    <source>
        <strain evidence="1 2">H-5</strain>
    </source>
</reference>
<evidence type="ECO:0000313" key="1">
    <source>
        <dbReference type="EMBL" id="ROH88198.1"/>
    </source>
</evidence>
<keyword evidence="1" id="KW-0378">Hydrolase</keyword>
<dbReference type="GO" id="GO:0016787">
    <property type="term" value="F:hydrolase activity"/>
    <property type="evidence" value="ECO:0007669"/>
    <property type="project" value="UniProtKB-KW"/>
</dbReference>
<dbReference type="SUPFAM" id="SSF53474">
    <property type="entry name" value="alpha/beta-Hydrolases"/>
    <property type="match status" value="1"/>
</dbReference>
<comment type="caution">
    <text evidence="1">The sequence shown here is derived from an EMBL/GenBank/DDBJ whole genome shotgun (WGS) entry which is preliminary data.</text>
</comment>
<name>A0A3N0V739_9PROT</name>
<sequence>MLFAFFAARAQAAVTVETLALQRADQHTMPARVYSPAGTRCERLALLSPGAGGDVEELAYLADGLARSGWLALVMGHEESGPAALKQRIKQAGLKAGLLALTTDADAYRYRLMDIDTALAWASQHCGQAPPDRVLIGHSMGAATTMMEAGAINAMGISGKNRMQAYVALSPQGPGSIFPENAWAQINAPVLSLTGTRDDALEGGWQSRTLPYANMQAGCKWLGVIDGATHMHFAGRGFSGKTERLTLSSVLAFLQARQADGRCSNMPSAQGMQSQFK</sequence>
<accession>A0A3N0V739</accession>
<gene>
    <name evidence="1" type="ORF">ED236_01625</name>
</gene>
<dbReference type="Proteomes" id="UP000275137">
    <property type="component" value="Unassembled WGS sequence"/>
</dbReference>
<organism evidence="1 2">
    <name type="scientific">Pseudomethylobacillus aquaticus</name>
    <dbReference type="NCBI Taxonomy" id="2676064"/>
    <lineage>
        <taxon>Bacteria</taxon>
        <taxon>Pseudomonadati</taxon>
        <taxon>Pseudomonadota</taxon>
        <taxon>Betaproteobacteria</taxon>
        <taxon>Nitrosomonadales</taxon>
        <taxon>Methylophilaceae</taxon>
        <taxon>Pseudomethylobacillus</taxon>
    </lineage>
</organism>
<dbReference type="InterPro" id="IPR029058">
    <property type="entry name" value="AB_hydrolase_fold"/>
</dbReference>